<name>A0A354M5C8_9BACT</name>
<gene>
    <name evidence="1" type="ORF">DDY73_12035</name>
</gene>
<dbReference type="RefSeq" id="WP_022389534.1">
    <property type="nucleotide sequence ID" value="NZ_CATXLH010000161.1"/>
</dbReference>
<comment type="caution">
    <text evidence="1">The sequence shown here is derived from an EMBL/GenBank/DDBJ whole genome shotgun (WGS) entry which is preliminary data.</text>
</comment>
<dbReference type="AlphaFoldDB" id="A0A354M5C8"/>
<sequence>MKHVLFLIIVLSCNCILLSGQNNVPKNPFVPQTQPARIITNKKDTVQNTLCGKSGSLRKTDFAHAIDMLGFEKRLNDRTETFMLQNNTENLVTRVKLKITYRAPNGKMIDYREVMVDGELLPHTTRQFEIESFDKGKRYYFHKSTGGNKKLEGYPFHIQFSLLRYDIAITQ</sequence>
<reference evidence="1 2" key="1">
    <citation type="journal article" date="2018" name="Nat. Biotechnol.">
        <title>A standardized bacterial taxonomy based on genome phylogeny substantially revises the tree of life.</title>
        <authorList>
            <person name="Parks D.H."/>
            <person name="Chuvochina M."/>
            <person name="Waite D.W."/>
            <person name="Rinke C."/>
            <person name="Skarshewski A."/>
            <person name="Chaumeil P.A."/>
            <person name="Hugenholtz P."/>
        </authorList>
    </citation>
    <scope>NUCLEOTIDE SEQUENCE [LARGE SCALE GENOMIC DNA]</scope>
    <source>
        <strain evidence="1">UBA11482</strain>
    </source>
</reference>
<evidence type="ECO:0000313" key="2">
    <source>
        <dbReference type="Proteomes" id="UP000262954"/>
    </source>
</evidence>
<organism evidence="1 2">
    <name type="scientific">Coprobacter fastidiosus</name>
    <dbReference type="NCBI Taxonomy" id="1099853"/>
    <lineage>
        <taxon>Bacteria</taxon>
        <taxon>Pseudomonadati</taxon>
        <taxon>Bacteroidota</taxon>
        <taxon>Bacteroidia</taxon>
        <taxon>Bacteroidales</taxon>
        <taxon>Barnesiellaceae</taxon>
        <taxon>Coprobacter</taxon>
    </lineage>
</organism>
<protein>
    <submittedName>
        <fullName evidence="1">Uncharacterized protein</fullName>
    </submittedName>
</protein>
<dbReference type="EMBL" id="DNWC01000155">
    <property type="protein sequence ID" value="HBJ09717.1"/>
    <property type="molecule type" value="Genomic_DNA"/>
</dbReference>
<evidence type="ECO:0000313" key="1">
    <source>
        <dbReference type="EMBL" id="HBJ09717.1"/>
    </source>
</evidence>
<dbReference type="Proteomes" id="UP000262954">
    <property type="component" value="Unassembled WGS sequence"/>
</dbReference>
<accession>A0A354M5C8</accession>
<proteinExistence type="predicted"/>